<dbReference type="Proteomes" id="UP000747542">
    <property type="component" value="Unassembled WGS sequence"/>
</dbReference>
<evidence type="ECO:0000256" key="1">
    <source>
        <dbReference type="SAM" id="SignalP"/>
    </source>
</evidence>
<protein>
    <submittedName>
        <fullName evidence="2">Uncharacterized protein</fullName>
    </submittedName>
</protein>
<sequence length="68" mass="7158">MLRPPTPAWLLLALTLWAMVAASLRPVQATGHTRPAGHIVPSPPHTTATSYRSVLVVAMSEVASSGDN</sequence>
<gene>
    <name evidence="2" type="ORF">Hamer_G011524</name>
</gene>
<name>A0A8J5K1X9_HOMAM</name>
<reference evidence="2" key="1">
    <citation type="journal article" date="2021" name="Sci. Adv.">
        <title>The American lobster genome reveals insights on longevity, neural, and immune adaptations.</title>
        <authorList>
            <person name="Polinski J.M."/>
            <person name="Zimin A.V."/>
            <person name="Clark K.F."/>
            <person name="Kohn A.B."/>
            <person name="Sadowski N."/>
            <person name="Timp W."/>
            <person name="Ptitsyn A."/>
            <person name="Khanna P."/>
            <person name="Romanova D.Y."/>
            <person name="Williams P."/>
            <person name="Greenwood S.J."/>
            <person name="Moroz L.L."/>
            <person name="Walt D.R."/>
            <person name="Bodnar A.G."/>
        </authorList>
    </citation>
    <scope>NUCLEOTIDE SEQUENCE</scope>
    <source>
        <strain evidence="2">GMGI-L3</strain>
    </source>
</reference>
<comment type="caution">
    <text evidence="2">The sequence shown here is derived from an EMBL/GenBank/DDBJ whole genome shotgun (WGS) entry which is preliminary data.</text>
</comment>
<dbReference type="EMBL" id="JAHLQT010018664">
    <property type="protein sequence ID" value="KAG7168857.1"/>
    <property type="molecule type" value="Genomic_DNA"/>
</dbReference>
<feature type="signal peptide" evidence="1">
    <location>
        <begin position="1"/>
        <end position="22"/>
    </location>
</feature>
<dbReference type="AlphaFoldDB" id="A0A8J5K1X9"/>
<evidence type="ECO:0000313" key="2">
    <source>
        <dbReference type="EMBL" id="KAG7168857.1"/>
    </source>
</evidence>
<organism evidence="2 3">
    <name type="scientific">Homarus americanus</name>
    <name type="common">American lobster</name>
    <dbReference type="NCBI Taxonomy" id="6706"/>
    <lineage>
        <taxon>Eukaryota</taxon>
        <taxon>Metazoa</taxon>
        <taxon>Ecdysozoa</taxon>
        <taxon>Arthropoda</taxon>
        <taxon>Crustacea</taxon>
        <taxon>Multicrustacea</taxon>
        <taxon>Malacostraca</taxon>
        <taxon>Eumalacostraca</taxon>
        <taxon>Eucarida</taxon>
        <taxon>Decapoda</taxon>
        <taxon>Pleocyemata</taxon>
        <taxon>Astacidea</taxon>
        <taxon>Nephropoidea</taxon>
        <taxon>Nephropidae</taxon>
        <taxon>Homarus</taxon>
    </lineage>
</organism>
<keyword evidence="1" id="KW-0732">Signal</keyword>
<keyword evidence="3" id="KW-1185">Reference proteome</keyword>
<evidence type="ECO:0000313" key="3">
    <source>
        <dbReference type="Proteomes" id="UP000747542"/>
    </source>
</evidence>
<accession>A0A8J5K1X9</accession>
<feature type="chain" id="PRO_5035200543" evidence="1">
    <location>
        <begin position="23"/>
        <end position="68"/>
    </location>
</feature>
<proteinExistence type="predicted"/>